<evidence type="ECO:0000313" key="2">
    <source>
        <dbReference type="Proteomes" id="UP000642673"/>
    </source>
</evidence>
<protein>
    <submittedName>
        <fullName evidence="1">Uncharacterized protein</fullName>
    </submittedName>
</protein>
<dbReference type="EMBL" id="BMVP01000004">
    <property type="protein sequence ID" value="GHB55512.1"/>
    <property type="molecule type" value="Genomic_DNA"/>
</dbReference>
<proteinExistence type="predicted"/>
<accession>A0ABQ3EU97</accession>
<comment type="caution">
    <text evidence="1">The sequence shown here is derived from an EMBL/GenBank/DDBJ whole genome shotgun (WGS) entry which is preliminary data.</text>
</comment>
<name>A0ABQ3EU97_9ACTN</name>
<keyword evidence="2" id="KW-1185">Reference proteome</keyword>
<gene>
    <name evidence="1" type="ORF">GCM10010347_26840</name>
</gene>
<reference evidence="2" key="1">
    <citation type="journal article" date="2019" name="Int. J. Syst. Evol. Microbiol.">
        <title>The Global Catalogue of Microorganisms (GCM) 10K type strain sequencing project: providing services to taxonomists for standard genome sequencing and annotation.</title>
        <authorList>
            <consortium name="The Broad Institute Genomics Platform"/>
            <consortium name="The Broad Institute Genome Sequencing Center for Infectious Disease"/>
            <person name="Wu L."/>
            <person name="Ma J."/>
        </authorList>
    </citation>
    <scope>NUCLEOTIDE SEQUENCE [LARGE SCALE GENOMIC DNA]</scope>
    <source>
        <strain evidence="2">JCM 4738</strain>
    </source>
</reference>
<dbReference type="RefSeq" id="WP_190184337.1">
    <property type="nucleotide sequence ID" value="NZ_BMVP01000004.1"/>
</dbReference>
<organism evidence="1 2">
    <name type="scientific">Streptomyces cirratus</name>
    <dbReference type="NCBI Taxonomy" id="68187"/>
    <lineage>
        <taxon>Bacteria</taxon>
        <taxon>Bacillati</taxon>
        <taxon>Actinomycetota</taxon>
        <taxon>Actinomycetes</taxon>
        <taxon>Kitasatosporales</taxon>
        <taxon>Streptomycetaceae</taxon>
        <taxon>Streptomyces</taxon>
    </lineage>
</organism>
<evidence type="ECO:0000313" key="1">
    <source>
        <dbReference type="EMBL" id="GHB55512.1"/>
    </source>
</evidence>
<sequence length="79" mass="8474">MTESAAGGSYSNVVVSPVMAGNPPFRIVQVCGEVAGRAHDVVDVIHLLRAVGIPHADLDDPSVVRWEGGDKFTWGFRKK</sequence>
<dbReference type="Proteomes" id="UP000642673">
    <property type="component" value="Unassembled WGS sequence"/>
</dbReference>